<accession>A0A0X3UAH6</accession>
<evidence type="ECO:0000256" key="1">
    <source>
        <dbReference type="SAM" id="SignalP"/>
    </source>
</evidence>
<feature type="chain" id="PRO_5007054910" description="Nuclease" evidence="1">
    <location>
        <begin position="22"/>
        <end position="129"/>
    </location>
</feature>
<keyword evidence="1" id="KW-0732">Signal</keyword>
<comment type="caution">
    <text evidence="2">The sequence shown here is derived from an EMBL/GenBank/DDBJ whole genome shotgun (WGS) entry which is preliminary data.</text>
</comment>
<gene>
    <name evidence="2" type="ORF">AVO45_17775</name>
</gene>
<protein>
    <recommendedName>
        <fullName evidence="4">Nuclease</fullName>
    </recommendedName>
</protein>
<evidence type="ECO:0000313" key="3">
    <source>
        <dbReference type="Proteomes" id="UP000053791"/>
    </source>
</evidence>
<evidence type="ECO:0000313" key="2">
    <source>
        <dbReference type="EMBL" id="KUJ85105.1"/>
    </source>
</evidence>
<name>A0A0X3UAH6_9RHOB</name>
<dbReference type="STRING" id="1685379.AVO45_17775"/>
<dbReference type="Proteomes" id="UP000053791">
    <property type="component" value="Unassembled WGS sequence"/>
</dbReference>
<keyword evidence="3" id="KW-1185">Reference proteome</keyword>
<evidence type="ECO:0008006" key="4">
    <source>
        <dbReference type="Google" id="ProtNLM"/>
    </source>
</evidence>
<reference evidence="2 3" key="1">
    <citation type="submission" date="2015-12" db="EMBL/GenBank/DDBJ databases">
        <authorList>
            <person name="Shamseldin A."/>
            <person name="Moawad H."/>
            <person name="Abd El-Rahim W.M."/>
            <person name="Sadowsky M.J."/>
        </authorList>
    </citation>
    <scope>NUCLEOTIDE SEQUENCE [LARGE SCALE GENOMIC DNA]</scope>
    <source>
        <strain evidence="2 3">ZGT118</strain>
    </source>
</reference>
<feature type="signal peptide" evidence="1">
    <location>
        <begin position="1"/>
        <end position="21"/>
    </location>
</feature>
<proteinExistence type="predicted"/>
<dbReference type="AlphaFoldDB" id="A0A0X3UAH6"/>
<dbReference type="OrthoDB" id="7864349at2"/>
<dbReference type="EMBL" id="LQBQ01000004">
    <property type="protein sequence ID" value="KUJ85105.1"/>
    <property type="molecule type" value="Genomic_DNA"/>
</dbReference>
<sequence length="129" mass="14258">MKWILSFLLLMSCAQATPHFAGVPATRVEVDGSIFDVRVRGNLAEAVRVNRQYAPRLGPIRDRAEIAMAQASGCPVMEVMGDAAVTTGVLGCDQAEGRRLLQTVRSTPNYECFDYWGGDGYDEFQCYPY</sequence>
<organism evidence="2 3">
    <name type="scientific">Ruegeria marisrubri</name>
    <dbReference type="NCBI Taxonomy" id="1685379"/>
    <lineage>
        <taxon>Bacteria</taxon>
        <taxon>Pseudomonadati</taxon>
        <taxon>Pseudomonadota</taxon>
        <taxon>Alphaproteobacteria</taxon>
        <taxon>Rhodobacterales</taxon>
        <taxon>Roseobacteraceae</taxon>
        <taxon>Ruegeria</taxon>
    </lineage>
</organism>
<dbReference type="RefSeq" id="WP_068345014.1">
    <property type="nucleotide sequence ID" value="NZ_LQBQ01000004.1"/>
</dbReference>